<sequence>MPLSLTIVQTIYYIYRETIEDIENGINLSEHLQTISAGLEMINEQITLHRQEGKDIKGYEALKNQFCYLKGRIIAHNTNLKTLPCLPLN</sequence>
<protein>
    <submittedName>
        <fullName evidence="1">Uncharacterized protein</fullName>
    </submittedName>
</protein>
<keyword evidence="2" id="KW-1185">Reference proteome</keyword>
<name>A0A4Q5LVE7_9BACT</name>
<dbReference type="RefSeq" id="WP_130023132.1">
    <property type="nucleotide sequence ID" value="NZ_SEWF01000038.1"/>
</dbReference>
<evidence type="ECO:0000313" key="1">
    <source>
        <dbReference type="EMBL" id="RYU93711.1"/>
    </source>
</evidence>
<evidence type="ECO:0000313" key="2">
    <source>
        <dbReference type="Proteomes" id="UP000293162"/>
    </source>
</evidence>
<organism evidence="1 2">
    <name type="scientific">Emticicia agri</name>
    <dbReference type="NCBI Taxonomy" id="2492393"/>
    <lineage>
        <taxon>Bacteria</taxon>
        <taxon>Pseudomonadati</taxon>
        <taxon>Bacteroidota</taxon>
        <taxon>Cytophagia</taxon>
        <taxon>Cytophagales</taxon>
        <taxon>Leadbetterellaceae</taxon>
        <taxon>Emticicia</taxon>
    </lineage>
</organism>
<comment type="caution">
    <text evidence="1">The sequence shown here is derived from an EMBL/GenBank/DDBJ whole genome shotgun (WGS) entry which is preliminary data.</text>
</comment>
<dbReference type="Proteomes" id="UP000293162">
    <property type="component" value="Unassembled WGS sequence"/>
</dbReference>
<gene>
    <name evidence="1" type="ORF">EWM59_20550</name>
</gene>
<reference evidence="1 2" key="1">
    <citation type="submission" date="2019-02" db="EMBL/GenBank/DDBJ databases">
        <title>Bacterial novel species Emticicia sp. 17J42-9 isolated from soil.</title>
        <authorList>
            <person name="Jung H.-Y."/>
        </authorList>
    </citation>
    <scope>NUCLEOTIDE SEQUENCE [LARGE SCALE GENOMIC DNA]</scope>
    <source>
        <strain evidence="1 2">17J42-9</strain>
    </source>
</reference>
<proteinExistence type="predicted"/>
<dbReference type="EMBL" id="SEWF01000038">
    <property type="protein sequence ID" value="RYU93711.1"/>
    <property type="molecule type" value="Genomic_DNA"/>
</dbReference>
<dbReference type="AlphaFoldDB" id="A0A4Q5LVE7"/>
<accession>A0A4Q5LVE7</accession>